<dbReference type="SMART" id="SM00382">
    <property type="entry name" value="AAA"/>
    <property type="match status" value="1"/>
</dbReference>
<dbReference type="GO" id="GO:0016887">
    <property type="term" value="F:ATP hydrolysis activity"/>
    <property type="evidence" value="ECO:0007669"/>
    <property type="project" value="InterPro"/>
</dbReference>
<keyword evidence="1" id="KW-0547">Nucleotide-binding</keyword>
<organism evidence="4 5">
    <name type="scientific">Sneathia vaginalis</name>
    <dbReference type="NCBI Taxonomy" id="187101"/>
    <lineage>
        <taxon>Bacteria</taxon>
        <taxon>Fusobacteriati</taxon>
        <taxon>Fusobacteriota</taxon>
        <taxon>Fusobacteriia</taxon>
        <taxon>Fusobacteriales</taxon>
        <taxon>Leptotrichiaceae</taxon>
        <taxon>Sneathia</taxon>
    </lineage>
</organism>
<dbReference type="GO" id="GO:0022857">
    <property type="term" value="F:transmembrane transporter activity"/>
    <property type="evidence" value="ECO:0007669"/>
    <property type="project" value="TreeGrafter"/>
</dbReference>
<dbReference type="KEGG" id="sns:VC03_05205"/>
<dbReference type="Pfam" id="PF00005">
    <property type="entry name" value="ABC_tran"/>
    <property type="match status" value="1"/>
</dbReference>
<dbReference type="Proteomes" id="UP000033103">
    <property type="component" value="Chromosome"/>
</dbReference>
<evidence type="ECO:0000313" key="5">
    <source>
        <dbReference type="Proteomes" id="UP000033103"/>
    </source>
</evidence>
<evidence type="ECO:0000256" key="2">
    <source>
        <dbReference type="ARBA" id="ARBA00022840"/>
    </source>
</evidence>
<dbReference type="InterPro" id="IPR015854">
    <property type="entry name" value="ABC_transpr_LolD-like"/>
</dbReference>
<dbReference type="PANTHER" id="PTHR24220">
    <property type="entry name" value="IMPORT ATP-BINDING PROTEIN"/>
    <property type="match status" value="1"/>
</dbReference>
<accession>A0A0E3ZBL1</accession>
<dbReference type="EMBL" id="CP011280">
    <property type="protein sequence ID" value="AKC95876.1"/>
    <property type="molecule type" value="Genomic_DNA"/>
</dbReference>
<dbReference type="GO" id="GO:0005886">
    <property type="term" value="C:plasma membrane"/>
    <property type="evidence" value="ECO:0007669"/>
    <property type="project" value="TreeGrafter"/>
</dbReference>
<name>A0A0E3ZBL1_9FUSO</name>
<dbReference type="HOGENOM" id="CLU_000604_1_22_0"/>
<reference evidence="4 5" key="1">
    <citation type="journal article" date="2012" name="BMC Genomics">
        <title>Genomic sequence analysis and characterization of Sneathia amnii sp. nov.</title>
        <authorList>
            <consortium name="Vaginal Microbiome Consortium (additional members)"/>
            <person name="Harwich M.D.Jr."/>
            <person name="Serrano M.G."/>
            <person name="Fettweis J.M."/>
            <person name="Alves J.M."/>
            <person name="Reimers M.A."/>
            <person name="Buck G.A."/>
            <person name="Jefferson K.K."/>
        </authorList>
    </citation>
    <scope>NUCLEOTIDE SEQUENCE [LARGE SCALE GENOMIC DNA]</scope>
    <source>
        <strain evidence="4 5">SN35</strain>
    </source>
</reference>
<keyword evidence="2" id="KW-0067">ATP-binding</keyword>
<dbReference type="OrthoDB" id="9802264at2"/>
<evidence type="ECO:0000313" key="4">
    <source>
        <dbReference type="EMBL" id="AKC95876.1"/>
    </source>
</evidence>
<dbReference type="InterPro" id="IPR027417">
    <property type="entry name" value="P-loop_NTPase"/>
</dbReference>
<sequence>MIKVTNLKKQLPEFCIDLNFTIQKSCIFGIVGRSGSGKTTTLKMLQGLLKYDSGNIQLDGSSNLIFQDFNLLNNLNVFDNVNLALKLKGIKEKDTVVEILSFVGLKDFMNKFPSQLSGGQKQRVCIARALVTRPDIIFCDEPTASLDTKTSFEIIRLFKKIREEYKTTIVIVSHDLDVIKYLCDKVMIMKDGKGLIKDGL</sequence>
<protein>
    <recommendedName>
        <fullName evidence="3">ABC transporter domain-containing protein</fullName>
    </recommendedName>
</protein>
<dbReference type="InterPro" id="IPR003593">
    <property type="entry name" value="AAA+_ATPase"/>
</dbReference>
<proteinExistence type="predicted"/>
<evidence type="ECO:0000259" key="3">
    <source>
        <dbReference type="PROSITE" id="PS50893"/>
    </source>
</evidence>
<evidence type="ECO:0000256" key="1">
    <source>
        <dbReference type="ARBA" id="ARBA00022741"/>
    </source>
</evidence>
<dbReference type="GO" id="GO:0005524">
    <property type="term" value="F:ATP binding"/>
    <property type="evidence" value="ECO:0007669"/>
    <property type="project" value="UniProtKB-KW"/>
</dbReference>
<dbReference type="PATRIC" id="fig|1069640.6.peg.1030"/>
<keyword evidence="5" id="KW-1185">Reference proteome</keyword>
<dbReference type="Gene3D" id="3.40.50.300">
    <property type="entry name" value="P-loop containing nucleotide triphosphate hydrolases"/>
    <property type="match status" value="1"/>
</dbReference>
<dbReference type="AlphaFoldDB" id="A0A0E3ZBL1"/>
<feature type="domain" description="ABC transporter" evidence="3">
    <location>
        <begin position="2"/>
        <end position="200"/>
    </location>
</feature>
<dbReference type="PROSITE" id="PS50893">
    <property type="entry name" value="ABC_TRANSPORTER_2"/>
    <property type="match status" value="1"/>
</dbReference>
<dbReference type="PROSITE" id="PS00211">
    <property type="entry name" value="ABC_TRANSPORTER_1"/>
    <property type="match status" value="1"/>
</dbReference>
<dbReference type="InterPro" id="IPR003439">
    <property type="entry name" value="ABC_transporter-like_ATP-bd"/>
</dbReference>
<dbReference type="RefSeq" id="WP_046328980.1">
    <property type="nucleotide sequence ID" value="NZ_CP011280.1"/>
</dbReference>
<dbReference type="InterPro" id="IPR017871">
    <property type="entry name" value="ABC_transporter-like_CS"/>
</dbReference>
<dbReference type="STRING" id="187101.VC03_05205"/>
<gene>
    <name evidence="4" type="ORF">VC03_05205</name>
</gene>
<dbReference type="SUPFAM" id="SSF52540">
    <property type="entry name" value="P-loop containing nucleoside triphosphate hydrolases"/>
    <property type="match status" value="1"/>
</dbReference>